<feature type="domain" description="Potassium channel" evidence="2">
    <location>
        <begin position="81"/>
        <end position="151"/>
    </location>
</feature>
<protein>
    <submittedName>
        <fullName evidence="3">Potassium channel family protein</fullName>
    </submittedName>
</protein>
<keyword evidence="1" id="KW-0812">Transmembrane</keyword>
<dbReference type="InterPro" id="IPR013099">
    <property type="entry name" value="K_chnl_dom"/>
</dbReference>
<keyword evidence="3" id="KW-0407">Ion channel</keyword>
<organism evidence="3 4">
    <name type="scientific">Nocardioides vastitatis</name>
    <dbReference type="NCBI Taxonomy" id="2568655"/>
    <lineage>
        <taxon>Bacteria</taxon>
        <taxon>Bacillati</taxon>
        <taxon>Actinomycetota</taxon>
        <taxon>Actinomycetes</taxon>
        <taxon>Propionibacteriales</taxon>
        <taxon>Nocardioidaceae</taxon>
        <taxon>Nocardioides</taxon>
    </lineage>
</organism>
<dbReference type="GO" id="GO:0034220">
    <property type="term" value="P:monoatomic ion transmembrane transport"/>
    <property type="evidence" value="ECO:0007669"/>
    <property type="project" value="UniProtKB-KW"/>
</dbReference>
<reference evidence="4" key="1">
    <citation type="journal article" date="2019" name="Int. J. Syst. Evol. Microbiol.">
        <title>The Global Catalogue of Microorganisms (GCM) 10K type strain sequencing project: providing services to taxonomists for standard genome sequencing and annotation.</title>
        <authorList>
            <consortium name="The Broad Institute Genomics Platform"/>
            <consortium name="The Broad Institute Genome Sequencing Center for Infectious Disease"/>
            <person name="Wu L."/>
            <person name="Ma J."/>
        </authorList>
    </citation>
    <scope>NUCLEOTIDE SEQUENCE [LARGE SCALE GENOMIC DNA]</scope>
    <source>
        <strain evidence="4">YIM 94188</strain>
    </source>
</reference>
<name>A0ABW0ZHY9_9ACTN</name>
<keyword evidence="3" id="KW-0406">Ion transport</keyword>
<evidence type="ECO:0000256" key="1">
    <source>
        <dbReference type="SAM" id="Phobius"/>
    </source>
</evidence>
<sequence length="289" mass="31292">MEWLLRAVGALVVVIVLRDIFHTLWHPQGMGSLARGAIRVVWRGRRLIGRRRRELIGPLGMLLAVGLWTALTISGWALIYLPSMSEGFNFEESLRPDQSSEAVKAVYFSMVTASTLGFGDITPASSELRLLAPVQAFIGFVLLTAAISWILQIYPALGRRRTAAVHLHALAADDTADLVRNGDTGIASSILHAVSRDLAGVAVDMAQYAESYYFVEDDEATSLASNLPYALTLVEAGTGSASREVRSAARVLRSCLQQVTDRVALSHLGVDGSVEEILHAFAEDHRGPA</sequence>
<keyword evidence="1" id="KW-1133">Transmembrane helix</keyword>
<dbReference type="SUPFAM" id="SSF81324">
    <property type="entry name" value="Voltage-gated potassium channels"/>
    <property type="match status" value="1"/>
</dbReference>
<keyword evidence="3" id="KW-0813">Transport</keyword>
<dbReference type="Gene3D" id="1.10.287.70">
    <property type="match status" value="1"/>
</dbReference>
<evidence type="ECO:0000313" key="3">
    <source>
        <dbReference type="EMBL" id="MFC5730589.1"/>
    </source>
</evidence>
<comment type="caution">
    <text evidence="3">The sequence shown here is derived from an EMBL/GenBank/DDBJ whole genome shotgun (WGS) entry which is preliminary data.</text>
</comment>
<dbReference type="Proteomes" id="UP001596072">
    <property type="component" value="Unassembled WGS sequence"/>
</dbReference>
<dbReference type="RefSeq" id="WP_136434645.1">
    <property type="nucleotide sequence ID" value="NZ_JBHSNS010000009.1"/>
</dbReference>
<evidence type="ECO:0000313" key="4">
    <source>
        <dbReference type="Proteomes" id="UP001596072"/>
    </source>
</evidence>
<dbReference type="Pfam" id="PF07885">
    <property type="entry name" value="Ion_trans_2"/>
    <property type="match status" value="1"/>
</dbReference>
<feature type="transmembrane region" description="Helical" evidence="1">
    <location>
        <begin position="130"/>
        <end position="151"/>
    </location>
</feature>
<gene>
    <name evidence="3" type="ORF">ACFPQB_16835</name>
</gene>
<accession>A0ABW0ZHY9</accession>
<feature type="transmembrane region" description="Helical" evidence="1">
    <location>
        <begin position="55"/>
        <end position="79"/>
    </location>
</feature>
<keyword evidence="1" id="KW-0472">Membrane</keyword>
<keyword evidence="4" id="KW-1185">Reference proteome</keyword>
<dbReference type="EMBL" id="JBHSNS010000009">
    <property type="protein sequence ID" value="MFC5730589.1"/>
    <property type="molecule type" value="Genomic_DNA"/>
</dbReference>
<evidence type="ECO:0000259" key="2">
    <source>
        <dbReference type="Pfam" id="PF07885"/>
    </source>
</evidence>
<proteinExistence type="predicted"/>